<proteinExistence type="predicted"/>
<dbReference type="Pfam" id="PF00561">
    <property type="entry name" value="Abhydrolase_1"/>
    <property type="match status" value="1"/>
</dbReference>
<sequence length="248" mass="27127">MKAVMLWINGWAMPDEVWEPIVDALDDCEHRGPDYSRIVHPEQFYTAVREQLSPLRSMPLIVIGWSMGGMLGLRLAQESAVDGLIAIGTAARFVGSRGDGSSGWQDTHLRLMSRKLTRNREQVIGDFHYSMFTQAERERIADVGVRLADKWPQPTLLAGLSYLQKEDCSPLLPEIACPVTVIHGTEDGICPYRAGVELASGLSASALSASALSSARLVSVPGGGHAIPLLYPEIIIEEAKRMVGRYGK</sequence>
<evidence type="ECO:0000313" key="3">
    <source>
        <dbReference type="Proteomes" id="UP000012081"/>
    </source>
</evidence>
<evidence type="ECO:0000313" key="2">
    <source>
        <dbReference type="EMBL" id="EMT52332.1"/>
    </source>
</evidence>
<keyword evidence="3" id="KW-1185">Reference proteome</keyword>
<dbReference type="STRING" id="1300222.I532_11784"/>
<accession>M8DFV8</accession>
<name>M8DFV8_9BACL</name>
<dbReference type="AlphaFoldDB" id="M8DFV8"/>
<dbReference type="OrthoDB" id="9773293at2"/>
<dbReference type="SUPFAM" id="SSF53474">
    <property type="entry name" value="alpha/beta-Hydrolases"/>
    <property type="match status" value="1"/>
</dbReference>
<evidence type="ECO:0000259" key="1">
    <source>
        <dbReference type="Pfam" id="PF00561"/>
    </source>
</evidence>
<protein>
    <submittedName>
        <fullName evidence="2">Pimeloyl-CoA synthesis protein</fullName>
    </submittedName>
</protein>
<dbReference type="InterPro" id="IPR000073">
    <property type="entry name" value="AB_hydrolase_1"/>
</dbReference>
<dbReference type="Proteomes" id="UP000012081">
    <property type="component" value="Unassembled WGS sequence"/>
</dbReference>
<dbReference type="RefSeq" id="WP_003388423.1">
    <property type="nucleotide sequence ID" value="NZ_APBN01000004.1"/>
</dbReference>
<dbReference type="Gene3D" id="3.40.50.1820">
    <property type="entry name" value="alpha/beta hydrolase"/>
    <property type="match status" value="1"/>
</dbReference>
<dbReference type="PATRIC" id="fig|1300222.3.peg.2459"/>
<dbReference type="PANTHER" id="PTHR43689:SF8">
    <property type="entry name" value="ALPHA_BETA-HYDROLASES SUPERFAMILY PROTEIN"/>
    <property type="match status" value="1"/>
</dbReference>
<dbReference type="InterPro" id="IPR029058">
    <property type="entry name" value="AB_hydrolase_fold"/>
</dbReference>
<comment type="caution">
    <text evidence="2">The sequence shown here is derived from an EMBL/GenBank/DDBJ whole genome shotgun (WGS) entry which is preliminary data.</text>
</comment>
<gene>
    <name evidence="2" type="ORF">I532_11784</name>
</gene>
<dbReference type="PANTHER" id="PTHR43689">
    <property type="entry name" value="HYDROLASE"/>
    <property type="match status" value="1"/>
</dbReference>
<reference evidence="2 3" key="1">
    <citation type="submission" date="2013-03" db="EMBL/GenBank/DDBJ databases">
        <title>Assembly of a new bacterial strain Brevibacillus borstelensis AK1.</title>
        <authorList>
            <person name="Rajan I."/>
            <person name="PoliReddy D."/>
            <person name="Sugumar T."/>
            <person name="Rathinam K."/>
            <person name="Alqarawi S."/>
            <person name="Khalil A.B."/>
            <person name="Sivakumar N."/>
        </authorList>
    </citation>
    <scope>NUCLEOTIDE SEQUENCE [LARGE SCALE GENOMIC DNA]</scope>
    <source>
        <strain evidence="2 3">AK1</strain>
    </source>
</reference>
<organism evidence="2 3">
    <name type="scientific">Brevibacillus borstelensis AK1</name>
    <dbReference type="NCBI Taxonomy" id="1300222"/>
    <lineage>
        <taxon>Bacteria</taxon>
        <taxon>Bacillati</taxon>
        <taxon>Bacillota</taxon>
        <taxon>Bacilli</taxon>
        <taxon>Bacillales</taxon>
        <taxon>Paenibacillaceae</taxon>
        <taxon>Brevibacillus</taxon>
    </lineage>
</organism>
<dbReference type="EMBL" id="APBN01000004">
    <property type="protein sequence ID" value="EMT52332.1"/>
    <property type="molecule type" value="Genomic_DNA"/>
</dbReference>
<feature type="domain" description="AB hydrolase-1" evidence="1">
    <location>
        <begin position="33"/>
        <end position="227"/>
    </location>
</feature>